<comment type="caution">
    <text evidence="1">The sequence shown here is derived from an EMBL/GenBank/DDBJ whole genome shotgun (WGS) entry which is preliminary data.</text>
</comment>
<reference evidence="1" key="1">
    <citation type="submission" date="2023-10" db="EMBL/GenBank/DDBJ databases">
        <title>Genome assembly of Pristionchus species.</title>
        <authorList>
            <person name="Yoshida K."/>
            <person name="Sommer R.J."/>
        </authorList>
    </citation>
    <scope>NUCLEOTIDE SEQUENCE</scope>
    <source>
        <strain evidence="1">RS5133</strain>
    </source>
</reference>
<accession>A0AAV5WZS2</accession>
<dbReference type="AlphaFoldDB" id="A0AAV5WZS2"/>
<feature type="non-terminal residue" evidence="1">
    <location>
        <position position="302"/>
    </location>
</feature>
<keyword evidence="2" id="KW-1185">Reference proteome</keyword>
<protein>
    <submittedName>
        <fullName evidence="1">Uncharacterized protein</fullName>
    </submittedName>
</protein>
<proteinExistence type="predicted"/>
<gene>
    <name evidence="1" type="ORF">PFISCL1PPCAC_27824</name>
</gene>
<sequence length="302" mass="34177">MANHGSPLVRNDFEQIKSELRKSMLICREYHLDGFYNVMFSISSVLYQAVASIEETKKVNCTASLPQAYHNLDRVGIPVNNKERGVFFTFARSFTLFMDMINGLNTGAINVHHHTKYKTQSCVNPSPSYLQSTVGVQTLSRPTRPPTGYKRARLCPQQPVRATSSLIQNSVPYADVVPKTEPVENSSELDEIMNDIVKEEKDIKEEMKETLQVWNEIEDRLTAAQCPVDDLPGSSREEIKMEEDEKEKEEEHIVPVARARKRVIPAVQSARGDHLYSYPKVTTSNYRHVITAIHPGAQGELT</sequence>
<dbReference type="EMBL" id="BTSY01000007">
    <property type="protein sequence ID" value="GMT36527.1"/>
    <property type="molecule type" value="Genomic_DNA"/>
</dbReference>
<dbReference type="Proteomes" id="UP001432322">
    <property type="component" value="Unassembled WGS sequence"/>
</dbReference>
<name>A0AAV5WZS2_9BILA</name>
<evidence type="ECO:0000313" key="2">
    <source>
        <dbReference type="Proteomes" id="UP001432322"/>
    </source>
</evidence>
<organism evidence="1 2">
    <name type="scientific">Pristionchus fissidentatus</name>
    <dbReference type="NCBI Taxonomy" id="1538716"/>
    <lineage>
        <taxon>Eukaryota</taxon>
        <taxon>Metazoa</taxon>
        <taxon>Ecdysozoa</taxon>
        <taxon>Nematoda</taxon>
        <taxon>Chromadorea</taxon>
        <taxon>Rhabditida</taxon>
        <taxon>Rhabditina</taxon>
        <taxon>Diplogasteromorpha</taxon>
        <taxon>Diplogasteroidea</taxon>
        <taxon>Neodiplogasteridae</taxon>
        <taxon>Pristionchus</taxon>
    </lineage>
</organism>
<evidence type="ECO:0000313" key="1">
    <source>
        <dbReference type="EMBL" id="GMT36527.1"/>
    </source>
</evidence>